<evidence type="ECO:0000256" key="1">
    <source>
        <dbReference type="SAM" id="MobiDB-lite"/>
    </source>
</evidence>
<feature type="region of interest" description="Disordered" evidence="1">
    <location>
        <begin position="142"/>
        <end position="174"/>
    </location>
</feature>
<feature type="compositionally biased region" description="Low complexity" evidence="1">
    <location>
        <begin position="144"/>
        <end position="159"/>
    </location>
</feature>
<keyword evidence="2" id="KW-1185">Reference proteome</keyword>
<dbReference type="AlphaFoldDB" id="A0A915HLZ7"/>
<evidence type="ECO:0000313" key="2">
    <source>
        <dbReference type="Proteomes" id="UP000887565"/>
    </source>
</evidence>
<dbReference type="Proteomes" id="UP000887565">
    <property type="component" value="Unplaced"/>
</dbReference>
<evidence type="ECO:0000313" key="3">
    <source>
        <dbReference type="WBParaSite" id="nRc.2.0.1.t02699-RA"/>
    </source>
</evidence>
<name>A0A915HLZ7_ROMCU</name>
<protein>
    <submittedName>
        <fullName evidence="3">Uncharacterized protein</fullName>
    </submittedName>
</protein>
<organism evidence="2 3">
    <name type="scientific">Romanomermis culicivorax</name>
    <name type="common">Nematode worm</name>
    <dbReference type="NCBI Taxonomy" id="13658"/>
    <lineage>
        <taxon>Eukaryota</taxon>
        <taxon>Metazoa</taxon>
        <taxon>Ecdysozoa</taxon>
        <taxon>Nematoda</taxon>
        <taxon>Enoplea</taxon>
        <taxon>Dorylaimia</taxon>
        <taxon>Mermithida</taxon>
        <taxon>Mermithoidea</taxon>
        <taxon>Mermithidae</taxon>
        <taxon>Romanomermis</taxon>
    </lineage>
</organism>
<reference evidence="3" key="1">
    <citation type="submission" date="2022-11" db="UniProtKB">
        <authorList>
            <consortium name="WormBaseParasite"/>
        </authorList>
    </citation>
    <scope>IDENTIFICATION</scope>
</reference>
<proteinExistence type="predicted"/>
<dbReference type="WBParaSite" id="nRc.2.0.1.t02699-RA">
    <property type="protein sequence ID" value="nRc.2.0.1.t02699-RA"/>
    <property type="gene ID" value="nRc.2.0.1.g02699"/>
</dbReference>
<sequence>MKKKKNIDNAKSLEKSAKTVLRVGLGKVRQVRKDRQEIYYNTANVNYIDAKECFIFSSKSNENFTKLNMKKRSFAPMSKIAQKLKGSALKRFLFRMASDENVQRCLDLSTNIAPPLLFGHLLCSKLKERGRKDKTLAIALQNLGGPSNRSSGPQSSSTPHLMTGRSFVPDPKHS</sequence>
<accession>A0A915HLZ7</accession>